<dbReference type="SUPFAM" id="SSF53474">
    <property type="entry name" value="alpha/beta-Hydrolases"/>
    <property type="match status" value="1"/>
</dbReference>
<dbReference type="PANTHER" id="PTHR43329">
    <property type="entry name" value="EPOXIDE HYDROLASE"/>
    <property type="match status" value="1"/>
</dbReference>
<dbReference type="AlphaFoldDB" id="A0A8H6VGH6"/>
<evidence type="ECO:0000256" key="2">
    <source>
        <dbReference type="ARBA" id="ARBA00038334"/>
    </source>
</evidence>
<comment type="similarity">
    <text evidence="2">Belongs to the AB hydrolase superfamily. Epoxide hydrolase family.</text>
</comment>
<sequence length="335" mass="37947">MDKLSAKDFTTSRGLDYHYLISNASSADISKPALVFLHGWPDSSALWASVAPNFIELGYRVLVPDLLGYGGTSKPTDVKVFTGAFQAKDIIDICDHEGLNKIIPIAHDWGCSVGSRLWLFHPDRLVGLVHLSVQYMPPTGIEGPLDLVKINDMVESSYGFRRFEYQTFFVTEEAPKVWEDHLESAWTIMHGNAKDHVKTMFCTSGLMRKYLLEDRKTPLKPYAQNPAVRDRWIAEMKKGGFASPFTRYRSHEANVNGPVEKDIPKEQIIVKVPFLYISQDEDQVCIGKDIARPQEAGLLPDLVWKEIKNCGHWAPLEKPEEVTSLIKEWLRSKSL</sequence>
<dbReference type="InterPro" id="IPR000639">
    <property type="entry name" value="Epox_hydrolase-like"/>
</dbReference>
<keyword evidence="1 4" id="KW-0378">Hydrolase</keyword>
<evidence type="ECO:0000256" key="1">
    <source>
        <dbReference type="ARBA" id="ARBA00022801"/>
    </source>
</evidence>
<evidence type="ECO:0000313" key="5">
    <source>
        <dbReference type="Proteomes" id="UP000660729"/>
    </source>
</evidence>
<protein>
    <submittedName>
        <fullName evidence="4">Bifunctional epoxide hydrolase 2</fullName>
    </submittedName>
</protein>
<reference evidence="4" key="1">
    <citation type="submission" date="2020-04" db="EMBL/GenBank/DDBJ databases">
        <title>Draft genome resource of the tomato pathogen Pseudocercospora fuligena.</title>
        <authorList>
            <person name="Zaccaron A."/>
        </authorList>
    </citation>
    <scope>NUCLEOTIDE SEQUENCE</scope>
    <source>
        <strain evidence="4">PF001</strain>
    </source>
</reference>
<dbReference type="Gene3D" id="3.40.50.1820">
    <property type="entry name" value="alpha/beta hydrolase"/>
    <property type="match status" value="1"/>
</dbReference>
<name>A0A8H6VGH6_9PEZI</name>
<feature type="domain" description="AB hydrolase-1" evidence="3">
    <location>
        <begin position="32"/>
        <end position="319"/>
    </location>
</feature>
<evidence type="ECO:0000313" key="4">
    <source>
        <dbReference type="EMBL" id="KAF7191488.1"/>
    </source>
</evidence>
<dbReference type="Proteomes" id="UP000660729">
    <property type="component" value="Unassembled WGS sequence"/>
</dbReference>
<evidence type="ECO:0000259" key="3">
    <source>
        <dbReference type="Pfam" id="PF00561"/>
    </source>
</evidence>
<dbReference type="GO" id="GO:0016787">
    <property type="term" value="F:hydrolase activity"/>
    <property type="evidence" value="ECO:0007669"/>
    <property type="project" value="UniProtKB-KW"/>
</dbReference>
<keyword evidence="5" id="KW-1185">Reference proteome</keyword>
<dbReference type="PRINTS" id="PR00412">
    <property type="entry name" value="EPOXHYDRLASE"/>
</dbReference>
<accession>A0A8H6VGH6</accession>
<dbReference type="InterPro" id="IPR029058">
    <property type="entry name" value="AB_hydrolase_fold"/>
</dbReference>
<dbReference type="OrthoDB" id="284184at2759"/>
<dbReference type="Pfam" id="PF00561">
    <property type="entry name" value="Abhydrolase_1"/>
    <property type="match status" value="1"/>
</dbReference>
<organism evidence="4 5">
    <name type="scientific">Pseudocercospora fuligena</name>
    <dbReference type="NCBI Taxonomy" id="685502"/>
    <lineage>
        <taxon>Eukaryota</taxon>
        <taxon>Fungi</taxon>
        <taxon>Dikarya</taxon>
        <taxon>Ascomycota</taxon>
        <taxon>Pezizomycotina</taxon>
        <taxon>Dothideomycetes</taxon>
        <taxon>Dothideomycetidae</taxon>
        <taxon>Mycosphaerellales</taxon>
        <taxon>Mycosphaerellaceae</taxon>
        <taxon>Pseudocercospora</taxon>
    </lineage>
</organism>
<proteinExistence type="inferred from homology"/>
<dbReference type="InterPro" id="IPR000073">
    <property type="entry name" value="AB_hydrolase_1"/>
</dbReference>
<comment type="caution">
    <text evidence="4">The sequence shown here is derived from an EMBL/GenBank/DDBJ whole genome shotgun (WGS) entry which is preliminary data.</text>
</comment>
<dbReference type="EMBL" id="JABCIY010000157">
    <property type="protein sequence ID" value="KAF7191488.1"/>
    <property type="molecule type" value="Genomic_DNA"/>
</dbReference>
<gene>
    <name evidence="4" type="ORF">HII31_06990</name>
</gene>